<name>A0AAV4W6H7_9ARAC</name>
<protein>
    <submittedName>
        <fullName evidence="1">Uncharacterized protein</fullName>
    </submittedName>
</protein>
<sequence>MRFACKGVSAGRPEVSRGAMWGRQGDLHGSGGGRTPAVGQGLTPTFAGLKQCSRSRLFGSPVAFKNECVTVTYIKFTCIVLVIRFRYVDESIFLDYFHGNFGIKMKGMEQSISDPGVPCQHCSGPDFGMLCPWWVLSWPSWAARDRFRTLVLSQWHLQFLLPLLGGQL</sequence>
<evidence type="ECO:0000313" key="1">
    <source>
        <dbReference type="EMBL" id="GIY77208.1"/>
    </source>
</evidence>
<gene>
    <name evidence="1" type="ORF">CDAR_198591</name>
</gene>
<organism evidence="1 2">
    <name type="scientific">Caerostris darwini</name>
    <dbReference type="NCBI Taxonomy" id="1538125"/>
    <lineage>
        <taxon>Eukaryota</taxon>
        <taxon>Metazoa</taxon>
        <taxon>Ecdysozoa</taxon>
        <taxon>Arthropoda</taxon>
        <taxon>Chelicerata</taxon>
        <taxon>Arachnida</taxon>
        <taxon>Araneae</taxon>
        <taxon>Araneomorphae</taxon>
        <taxon>Entelegynae</taxon>
        <taxon>Araneoidea</taxon>
        <taxon>Araneidae</taxon>
        <taxon>Caerostris</taxon>
    </lineage>
</organism>
<reference evidence="1 2" key="1">
    <citation type="submission" date="2021-06" db="EMBL/GenBank/DDBJ databases">
        <title>Caerostris darwini draft genome.</title>
        <authorList>
            <person name="Kono N."/>
            <person name="Arakawa K."/>
        </authorList>
    </citation>
    <scope>NUCLEOTIDE SEQUENCE [LARGE SCALE GENOMIC DNA]</scope>
</reference>
<dbReference type="AlphaFoldDB" id="A0AAV4W6H7"/>
<keyword evidence="2" id="KW-1185">Reference proteome</keyword>
<evidence type="ECO:0000313" key="2">
    <source>
        <dbReference type="Proteomes" id="UP001054837"/>
    </source>
</evidence>
<dbReference type="Proteomes" id="UP001054837">
    <property type="component" value="Unassembled WGS sequence"/>
</dbReference>
<dbReference type="EMBL" id="BPLQ01014084">
    <property type="protein sequence ID" value="GIY77208.1"/>
    <property type="molecule type" value="Genomic_DNA"/>
</dbReference>
<proteinExistence type="predicted"/>
<accession>A0AAV4W6H7</accession>
<comment type="caution">
    <text evidence="1">The sequence shown here is derived from an EMBL/GenBank/DDBJ whole genome shotgun (WGS) entry which is preliminary data.</text>
</comment>